<comment type="caution">
    <text evidence="2">The sequence shown here is derived from an EMBL/GenBank/DDBJ whole genome shotgun (WGS) entry which is preliminary data.</text>
</comment>
<dbReference type="EMBL" id="AZIL01001546">
    <property type="protein sequence ID" value="EWM23617.1"/>
    <property type="molecule type" value="Genomic_DNA"/>
</dbReference>
<name>W7TBI4_9STRA</name>
<dbReference type="Proteomes" id="UP000019335">
    <property type="component" value="Chromosome 16"/>
</dbReference>
<feature type="compositionally biased region" description="Low complexity" evidence="1">
    <location>
        <begin position="84"/>
        <end position="94"/>
    </location>
</feature>
<evidence type="ECO:0000313" key="3">
    <source>
        <dbReference type="Proteomes" id="UP000019335"/>
    </source>
</evidence>
<keyword evidence="3" id="KW-1185">Reference proteome</keyword>
<sequence>MRGWEGEEGREEVGGGRGGRGTKGRTRDGDGASRGGGGGRGRGRGRRRGRRSAQWVPWRRRGGGASGTASLSEGKEEDGESARRGAAGEAGASLGGLSPVLALYWRAGSEAIAPKVLGEAEGTGPLGGRPGLGARSEGRPRAGGGGEEVCR</sequence>
<organism evidence="2 3">
    <name type="scientific">Nannochloropsis gaditana</name>
    <dbReference type="NCBI Taxonomy" id="72520"/>
    <lineage>
        <taxon>Eukaryota</taxon>
        <taxon>Sar</taxon>
        <taxon>Stramenopiles</taxon>
        <taxon>Ochrophyta</taxon>
        <taxon>Eustigmatophyceae</taxon>
        <taxon>Eustigmatales</taxon>
        <taxon>Monodopsidaceae</taxon>
        <taxon>Nannochloropsis</taxon>
    </lineage>
</organism>
<evidence type="ECO:0000256" key="1">
    <source>
        <dbReference type="SAM" id="MobiDB-lite"/>
    </source>
</evidence>
<evidence type="ECO:0000313" key="2">
    <source>
        <dbReference type="EMBL" id="EWM23617.1"/>
    </source>
</evidence>
<feature type="compositionally biased region" description="Basic residues" evidence="1">
    <location>
        <begin position="41"/>
        <end position="51"/>
    </location>
</feature>
<accession>W7TBI4</accession>
<reference evidence="2 3" key="1">
    <citation type="journal article" date="2014" name="Mol. Plant">
        <title>Chromosome Scale Genome Assembly and Transcriptome Profiling of Nannochloropsis gaditana in Nitrogen Depletion.</title>
        <authorList>
            <person name="Corteggiani Carpinelli E."/>
            <person name="Telatin A."/>
            <person name="Vitulo N."/>
            <person name="Forcato C."/>
            <person name="D'Angelo M."/>
            <person name="Schiavon R."/>
            <person name="Vezzi A."/>
            <person name="Giacometti G.M."/>
            <person name="Morosinotto T."/>
            <person name="Valle G."/>
        </authorList>
    </citation>
    <scope>NUCLEOTIDE SEQUENCE [LARGE SCALE GENOMIC DNA]</scope>
    <source>
        <strain evidence="2 3">B-31</strain>
    </source>
</reference>
<feature type="region of interest" description="Disordered" evidence="1">
    <location>
        <begin position="1"/>
        <end position="94"/>
    </location>
</feature>
<dbReference type="AlphaFoldDB" id="W7TBI4"/>
<gene>
    <name evidence="2" type="ORF">Naga_100137g21</name>
</gene>
<feature type="compositionally biased region" description="Gly residues" evidence="1">
    <location>
        <begin position="141"/>
        <end position="151"/>
    </location>
</feature>
<protein>
    <submittedName>
        <fullName evidence="2">Uncharacterized protein</fullName>
    </submittedName>
</protein>
<feature type="region of interest" description="Disordered" evidence="1">
    <location>
        <begin position="116"/>
        <end position="151"/>
    </location>
</feature>
<proteinExistence type="predicted"/>
<feature type="compositionally biased region" description="Basic and acidic residues" evidence="1">
    <location>
        <begin position="1"/>
        <end position="14"/>
    </location>
</feature>